<evidence type="ECO:0000313" key="2">
    <source>
        <dbReference type="Proteomes" id="UP000252519"/>
    </source>
</evidence>
<accession>A0A368G717</accession>
<reference evidence="1 2" key="1">
    <citation type="submission" date="2014-10" db="EMBL/GenBank/DDBJ databases">
        <title>Draft genome of the hookworm Ancylostoma caninum.</title>
        <authorList>
            <person name="Mitreva M."/>
        </authorList>
    </citation>
    <scope>NUCLEOTIDE SEQUENCE [LARGE SCALE GENOMIC DNA]</scope>
    <source>
        <strain evidence="1 2">Baltimore</strain>
    </source>
</reference>
<dbReference type="OrthoDB" id="10034274at2759"/>
<comment type="caution">
    <text evidence="1">The sequence shown here is derived from an EMBL/GenBank/DDBJ whole genome shotgun (WGS) entry which is preliminary data.</text>
</comment>
<keyword evidence="2" id="KW-1185">Reference proteome</keyword>
<organism evidence="1 2">
    <name type="scientific">Ancylostoma caninum</name>
    <name type="common">Dog hookworm</name>
    <dbReference type="NCBI Taxonomy" id="29170"/>
    <lineage>
        <taxon>Eukaryota</taxon>
        <taxon>Metazoa</taxon>
        <taxon>Ecdysozoa</taxon>
        <taxon>Nematoda</taxon>
        <taxon>Chromadorea</taxon>
        <taxon>Rhabditida</taxon>
        <taxon>Rhabditina</taxon>
        <taxon>Rhabditomorpha</taxon>
        <taxon>Strongyloidea</taxon>
        <taxon>Ancylostomatidae</taxon>
        <taxon>Ancylostomatinae</taxon>
        <taxon>Ancylostoma</taxon>
    </lineage>
</organism>
<dbReference type="Proteomes" id="UP000252519">
    <property type="component" value="Unassembled WGS sequence"/>
</dbReference>
<name>A0A368G717_ANCCA</name>
<protein>
    <recommendedName>
        <fullName evidence="3">MULE transposase domain-containing protein</fullName>
    </recommendedName>
</protein>
<gene>
    <name evidence="1" type="ORF">ANCCAN_15630</name>
</gene>
<dbReference type="STRING" id="29170.A0A368G717"/>
<sequence length="342" mass="39853">MHRDTPPQERMNMVDELAVGIGGAKDTFRKKFIWNKTRQDRINPVRLGEVPQSLCSIDQEDLALYDENNILIIGSRRIWRAIFNEMLRKLFWWGDGRFKQIPLATQRGRLNSTPFLPRWFRENIGDTLVRIQRLAKPFITDFEKGAINAIQEELRVDVLGCLFHFDQAILRNRDLLGLKNAAEKNRAVAVFFRRIQMLPLLREDLHGISGALIAPERPIVTASEEHALLEFMQYMRNTWLPPNGTFHGLWNHSTNEGTPRTPNLREMVEYCREELTMAKAKIRSILDGSLNVRYLRPDERGRQLNVIQEMRNFRESISHSLPTPRQCKTHLDNLARFLATDS</sequence>
<evidence type="ECO:0008006" key="3">
    <source>
        <dbReference type="Google" id="ProtNLM"/>
    </source>
</evidence>
<evidence type="ECO:0000313" key="1">
    <source>
        <dbReference type="EMBL" id="RCN38457.1"/>
    </source>
</evidence>
<proteinExistence type="predicted"/>
<dbReference type="AlphaFoldDB" id="A0A368G717"/>
<dbReference type="EMBL" id="JOJR01000398">
    <property type="protein sequence ID" value="RCN38457.1"/>
    <property type="molecule type" value="Genomic_DNA"/>
</dbReference>